<dbReference type="Gene3D" id="3.90.1200.10">
    <property type="match status" value="1"/>
</dbReference>
<dbReference type="GO" id="GO:0005737">
    <property type="term" value="C:cytoplasm"/>
    <property type="evidence" value="ECO:0007669"/>
    <property type="project" value="TreeGrafter"/>
</dbReference>
<dbReference type="EMBL" id="OFSM01000010">
    <property type="protein sequence ID" value="SOY29471.1"/>
    <property type="molecule type" value="Genomic_DNA"/>
</dbReference>
<dbReference type="PANTHER" id="PTHR22603:SF66">
    <property type="entry name" value="ETHANOLAMINE KINASE"/>
    <property type="match status" value="1"/>
</dbReference>
<proteinExistence type="predicted"/>
<dbReference type="OrthoDB" id="9803871at2"/>
<reference evidence="1 2" key="1">
    <citation type="submission" date="2018-01" db="EMBL/GenBank/DDBJ databases">
        <authorList>
            <person name="Gaut B.S."/>
            <person name="Morton B.R."/>
            <person name="Clegg M.T."/>
            <person name="Duvall M.R."/>
        </authorList>
    </citation>
    <scope>NUCLEOTIDE SEQUENCE [LARGE SCALE GENOMIC DNA]</scope>
    <source>
        <strain evidence="1">GP69</strain>
    </source>
</reference>
<dbReference type="Proteomes" id="UP000236311">
    <property type="component" value="Unassembled WGS sequence"/>
</dbReference>
<name>A0A2K4ZG85_9FIRM</name>
<dbReference type="GO" id="GO:0004305">
    <property type="term" value="F:ethanolamine kinase activity"/>
    <property type="evidence" value="ECO:0007669"/>
    <property type="project" value="TreeGrafter"/>
</dbReference>
<dbReference type="RefSeq" id="WP_103239577.1">
    <property type="nucleotide sequence ID" value="NZ_JANJZD010000001.1"/>
</dbReference>
<protein>
    <submittedName>
        <fullName evidence="1">Choline/ethanolamine kinase</fullName>
    </submittedName>
</protein>
<gene>
    <name evidence="1" type="ORF">AMURIS_02192</name>
</gene>
<keyword evidence="1" id="KW-0418">Kinase</keyword>
<organism evidence="1 2">
    <name type="scientific">Acetatifactor muris</name>
    <dbReference type="NCBI Taxonomy" id="879566"/>
    <lineage>
        <taxon>Bacteria</taxon>
        <taxon>Bacillati</taxon>
        <taxon>Bacillota</taxon>
        <taxon>Clostridia</taxon>
        <taxon>Lachnospirales</taxon>
        <taxon>Lachnospiraceae</taxon>
        <taxon>Acetatifactor</taxon>
    </lineage>
</organism>
<dbReference type="CDD" id="cd05151">
    <property type="entry name" value="ChoK-like"/>
    <property type="match status" value="1"/>
</dbReference>
<sequence length="307" mass="35505">MAKEVIDKDLPKVANLCREVLGESFIQIWRLGGNTNRTYHVVLGDENEYVIRIPGEGTEELIVRKNENVSTALANKLNIDARLLHFGEDGAKVSEYIMGAITMFPGELQKESRIVQMTELLKRLHTCGEDTGIYFEVFDMAAGYERIITENEVPMYNDYLQIKSTVMDIKKEVDAVCEIIRVPCHNDALCENWVVDGNGRMYLIDWEYAGMNDAMWDLADVSIEAGYNSETDEKLLHCYFDGVVTDSIRKHFLASKIYVDYLWTLWAKARVPYDGQPMEDWAVERYIRLKKNIEEYFKYKSEEELSL</sequence>
<evidence type="ECO:0000313" key="1">
    <source>
        <dbReference type="EMBL" id="SOY29471.1"/>
    </source>
</evidence>
<dbReference type="PANTHER" id="PTHR22603">
    <property type="entry name" value="CHOLINE/ETHANOALAMINE KINASE"/>
    <property type="match status" value="1"/>
</dbReference>
<dbReference type="AlphaFoldDB" id="A0A2K4ZG85"/>
<keyword evidence="1" id="KW-0808">Transferase</keyword>
<dbReference type="Pfam" id="PF01633">
    <property type="entry name" value="Choline_kinase"/>
    <property type="match status" value="1"/>
</dbReference>
<dbReference type="SUPFAM" id="SSF56112">
    <property type="entry name" value="Protein kinase-like (PK-like)"/>
    <property type="match status" value="1"/>
</dbReference>
<evidence type="ECO:0000313" key="2">
    <source>
        <dbReference type="Proteomes" id="UP000236311"/>
    </source>
</evidence>
<accession>A0A2K4ZG85</accession>
<keyword evidence="2" id="KW-1185">Reference proteome</keyword>
<dbReference type="Gene3D" id="3.30.200.20">
    <property type="entry name" value="Phosphorylase Kinase, domain 1"/>
    <property type="match status" value="1"/>
</dbReference>
<dbReference type="GO" id="GO:0006646">
    <property type="term" value="P:phosphatidylethanolamine biosynthetic process"/>
    <property type="evidence" value="ECO:0007669"/>
    <property type="project" value="TreeGrafter"/>
</dbReference>
<dbReference type="InterPro" id="IPR011009">
    <property type="entry name" value="Kinase-like_dom_sf"/>
</dbReference>